<name>A0A518FVL8_9PLAN</name>
<protein>
    <recommendedName>
        <fullName evidence="3">exo-alpha-sialidase</fullName>
        <ecNumber evidence="3">3.2.1.18</ecNumber>
    </recommendedName>
</protein>
<evidence type="ECO:0000313" key="6">
    <source>
        <dbReference type="Proteomes" id="UP000320839"/>
    </source>
</evidence>
<dbReference type="PANTHER" id="PTHR10628">
    <property type="entry name" value="SIALIDASE"/>
    <property type="match status" value="1"/>
</dbReference>
<proteinExistence type="inferred from homology"/>
<dbReference type="OrthoDB" id="7294637at2"/>
<dbReference type="PROSITE" id="PS51318">
    <property type="entry name" value="TAT"/>
    <property type="match status" value="1"/>
</dbReference>
<dbReference type="AlphaFoldDB" id="A0A518FVL8"/>
<dbReference type="Proteomes" id="UP000320839">
    <property type="component" value="Chromosome"/>
</dbReference>
<organism evidence="5 6">
    <name type="scientific">Gimesia panareensis</name>
    <dbReference type="NCBI Taxonomy" id="2527978"/>
    <lineage>
        <taxon>Bacteria</taxon>
        <taxon>Pseudomonadati</taxon>
        <taxon>Planctomycetota</taxon>
        <taxon>Planctomycetia</taxon>
        <taxon>Planctomycetales</taxon>
        <taxon>Planctomycetaceae</taxon>
        <taxon>Gimesia</taxon>
    </lineage>
</organism>
<dbReference type="CDD" id="cd15482">
    <property type="entry name" value="Sialidase_non-viral"/>
    <property type="match status" value="1"/>
</dbReference>
<evidence type="ECO:0000256" key="3">
    <source>
        <dbReference type="ARBA" id="ARBA00012733"/>
    </source>
</evidence>
<evidence type="ECO:0000256" key="1">
    <source>
        <dbReference type="ARBA" id="ARBA00000427"/>
    </source>
</evidence>
<dbReference type="InterPro" id="IPR006311">
    <property type="entry name" value="TAT_signal"/>
</dbReference>
<dbReference type="Gene3D" id="2.120.10.10">
    <property type="match status" value="1"/>
</dbReference>
<dbReference type="GO" id="GO:0016020">
    <property type="term" value="C:membrane"/>
    <property type="evidence" value="ECO:0007669"/>
    <property type="project" value="TreeGrafter"/>
</dbReference>
<dbReference type="PANTHER" id="PTHR10628:SF30">
    <property type="entry name" value="EXO-ALPHA-SIALIDASE"/>
    <property type="match status" value="1"/>
</dbReference>
<dbReference type="InterPro" id="IPR011040">
    <property type="entry name" value="Sialidase"/>
</dbReference>
<accession>A0A518FVL8</accession>
<dbReference type="Pfam" id="PF13088">
    <property type="entry name" value="BNR_2"/>
    <property type="match status" value="1"/>
</dbReference>
<evidence type="ECO:0000256" key="2">
    <source>
        <dbReference type="ARBA" id="ARBA00009348"/>
    </source>
</evidence>
<reference evidence="5 6" key="1">
    <citation type="submission" date="2019-02" db="EMBL/GenBank/DDBJ databases">
        <title>Deep-cultivation of Planctomycetes and their phenomic and genomic characterization uncovers novel biology.</title>
        <authorList>
            <person name="Wiegand S."/>
            <person name="Jogler M."/>
            <person name="Boedeker C."/>
            <person name="Pinto D."/>
            <person name="Vollmers J."/>
            <person name="Rivas-Marin E."/>
            <person name="Kohn T."/>
            <person name="Peeters S.H."/>
            <person name="Heuer A."/>
            <person name="Rast P."/>
            <person name="Oberbeckmann S."/>
            <person name="Bunk B."/>
            <person name="Jeske O."/>
            <person name="Meyerdierks A."/>
            <person name="Storesund J.E."/>
            <person name="Kallscheuer N."/>
            <person name="Luecker S."/>
            <person name="Lage O.M."/>
            <person name="Pohl T."/>
            <person name="Merkel B.J."/>
            <person name="Hornburger P."/>
            <person name="Mueller R.-W."/>
            <person name="Bruemmer F."/>
            <person name="Labrenz M."/>
            <person name="Spormann A.M."/>
            <person name="Op den Camp H."/>
            <person name="Overmann J."/>
            <person name="Amann R."/>
            <person name="Jetten M.S.M."/>
            <person name="Mascher T."/>
            <person name="Medema M.H."/>
            <person name="Devos D.P."/>
            <person name="Kaster A.-K."/>
            <person name="Ovreas L."/>
            <person name="Rohde M."/>
            <person name="Galperin M.Y."/>
            <person name="Jogler C."/>
        </authorList>
    </citation>
    <scope>NUCLEOTIDE SEQUENCE [LARGE SCALE GENOMIC DNA]</scope>
    <source>
        <strain evidence="5 6">Pan153</strain>
    </source>
</reference>
<dbReference type="GO" id="GO:0005737">
    <property type="term" value="C:cytoplasm"/>
    <property type="evidence" value="ECO:0007669"/>
    <property type="project" value="TreeGrafter"/>
</dbReference>
<dbReference type="InterPro" id="IPR026856">
    <property type="entry name" value="Sialidase_fam"/>
</dbReference>
<dbReference type="SUPFAM" id="SSF50939">
    <property type="entry name" value="Sialidases"/>
    <property type="match status" value="1"/>
</dbReference>
<sequence>MKFLSYFPALMPTERSCPVDASSAAQSVKKLPRRQLLKQAAATAAAPLLLGTGAAGAANTAVSSQGLQGCQMLPGARFYVAIDNKGLWPNLTKLPNGELAAVVYNHPSHGYDDNSDIELWISQDAGISWKFRSKVSTHPEEPDAIRMNHSTGLNADGHLVTLVSGYHKGQKRPYLKLQRCISTDQGKTWDRHDMDLALVPHGDIFSLPDGTLASPVYKRLSVKPKRSCSAVIFSRDGGRTWGEEQALAEDVNETFVLRRRNGEWLAVCRTDCRDMLDRALPHGSGEIFIRSTDAGKTWSEPRLMAPQGQENAHLLELADGRLLCSITSRIPGLFGVVMRISENGGEKWSIPVVLLSSPARDWHKTDSGYPSSVQLDDGSIVTAYYFGPKKPEYAAHALPWHQRYHMGIAKWDLSMWPED</sequence>
<comment type="similarity">
    <text evidence="2">Belongs to the glycosyl hydrolase 33 family.</text>
</comment>
<evidence type="ECO:0000313" key="5">
    <source>
        <dbReference type="EMBL" id="QDV20350.1"/>
    </source>
</evidence>
<gene>
    <name evidence="5" type="ORF">Pan153_50250</name>
</gene>
<dbReference type="EMBL" id="CP036317">
    <property type="protein sequence ID" value="QDV20350.1"/>
    <property type="molecule type" value="Genomic_DNA"/>
</dbReference>
<dbReference type="GO" id="GO:0004308">
    <property type="term" value="F:exo-alpha-sialidase activity"/>
    <property type="evidence" value="ECO:0007669"/>
    <property type="project" value="UniProtKB-EC"/>
</dbReference>
<dbReference type="InterPro" id="IPR036278">
    <property type="entry name" value="Sialidase_sf"/>
</dbReference>
<dbReference type="EC" id="3.2.1.18" evidence="3"/>
<dbReference type="GO" id="GO:0006689">
    <property type="term" value="P:ganglioside catabolic process"/>
    <property type="evidence" value="ECO:0007669"/>
    <property type="project" value="TreeGrafter"/>
</dbReference>
<feature type="domain" description="Sialidase" evidence="4">
    <location>
        <begin position="111"/>
        <end position="380"/>
    </location>
</feature>
<evidence type="ECO:0000259" key="4">
    <source>
        <dbReference type="Pfam" id="PF13088"/>
    </source>
</evidence>
<dbReference type="GO" id="GO:0009313">
    <property type="term" value="P:oligosaccharide catabolic process"/>
    <property type="evidence" value="ECO:0007669"/>
    <property type="project" value="TreeGrafter"/>
</dbReference>
<comment type="catalytic activity">
    <reaction evidence="1">
        <text>Hydrolysis of alpha-(2-&gt;3)-, alpha-(2-&gt;6)-, alpha-(2-&gt;8)- glycosidic linkages of terminal sialic acid residues in oligosaccharides, glycoproteins, glycolipids, colominic acid and synthetic substrates.</text>
        <dbReference type="EC" id="3.2.1.18"/>
    </reaction>
</comment>